<accession>A0A2S6N2A2</accession>
<protein>
    <recommendedName>
        <fullName evidence="3">Transposase</fullName>
    </recommendedName>
</protein>
<sequence length="315" mass="34331">MALWAGLAAQHGTETVISGAERRRRWSEEDQARILAVLSEPGAAIAQVARREDVCTDLVFKWRREMREAVEAYASGFARVVIEPAPAAAPSSISSSNSYSQPIAIWITPCNWRSVKVAGACTLRQIIGLSSNSQILNCMTAPPGISDAEAGDEPVRFGNTSGAQDVIEDFEGDLFSLESDYPNLRKFVTAARAFAVYIASNTASLINYGERYRSGERISSAFAEATVNAEVSKRFAKKQQMQWTRRGAHLLLKTRTRTRDGTLRPTFERGFPGLAGNNTDSAIQAEAARPPHTLACSLTRTRSWIASSTTPIASN</sequence>
<dbReference type="InterPro" id="IPR002514">
    <property type="entry name" value="Transposase_8"/>
</dbReference>
<gene>
    <name evidence="1" type="ORF">CCR94_17135</name>
</gene>
<dbReference type="InterPro" id="IPR010921">
    <property type="entry name" value="Trp_repressor/repl_initiator"/>
</dbReference>
<dbReference type="GO" id="GO:0006313">
    <property type="term" value="P:DNA transposition"/>
    <property type="evidence" value="ECO:0007669"/>
    <property type="project" value="InterPro"/>
</dbReference>
<organism evidence="1 2">
    <name type="scientific">Rhodoblastus sphagnicola</name>
    <dbReference type="NCBI Taxonomy" id="333368"/>
    <lineage>
        <taxon>Bacteria</taxon>
        <taxon>Pseudomonadati</taxon>
        <taxon>Pseudomonadota</taxon>
        <taxon>Alphaproteobacteria</taxon>
        <taxon>Hyphomicrobiales</taxon>
        <taxon>Rhodoblastaceae</taxon>
        <taxon>Rhodoblastus</taxon>
    </lineage>
</organism>
<keyword evidence="2" id="KW-1185">Reference proteome</keyword>
<name>A0A2S6N2A2_9HYPH</name>
<evidence type="ECO:0000313" key="1">
    <source>
        <dbReference type="EMBL" id="PPQ28739.1"/>
    </source>
</evidence>
<dbReference type="Pfam" id="PF01527">
    <property type="entry name" value="HTH_Tnp_1"/>
    <property type="match status" value="1"/>
</dbReference>
<dbReference type="SUPFAM" id="SSF48295">
    <property type="entry name" value="TrpR-like"/>
    <property type="match status" value="1"/>
</dbReference>
<reference evidence="1 2" key="1">
    <citation type="journal article" date="2018" name="Arch. Microbiol.">
        <title>New insights into the metabolic potential of the phototrophic purple bacterium Rhodopila globiformis DSM 161(T) from its draft genome sequence and evidence for a vanadium-dependent nitrogenase.</title>
        <authorList>
            <person name="Imhoff J.F."/>
            <person name="Rahn T."/>
            <person name="Kunzel S."/>
            <person name="Neulinger S.C."/>
        </authorList>
    </citation>
    <scope>NUCLEOTIDE SEQUENCE [LARGE SCALE GENOMIC DNA]</scope>
    <source>
        <strain evidence="1 2">DSM 16996</strain>
    </source>
</reference>
<comment type="caution">
    <text evidence="1">The sequence shown here is derived from an EMBL/GenBank/DDBJ whole genome shotgun (WGS) entry which is preliminary data.</text>
</comment>
<proteinExistence type="predicted"/>
<dbReference type="Proteomes" id="UP000239089">
    <property type="component" value="Unassembled WGS sequence"/>
</dbReference>
<dbReference type="GO" id="GO:0004803">
    <property type="term" value="F:transposase activity"/>
    <property type="evidence" value="ECO:0007669"/>
    <property type="project" value="InterPro"/>
</dbReference>
<dbReference type="EMBL" id="NHSJ01000104">
    <property type="protein sequence ID" value="PPQ28739.1"/>
    <property type="molecule type" value="Genomic_DNA"/>
</dbReference>
<evidence type="ECO:0008006" key="3">
    <source>
        <dbReference type="Google" id="ProtNLM"/>
    </source>
</evidence>
<evidence type="ECO:0000313" key="2">
    <source>
        <dbReference type="Proteomes" id="UP000239089"/>
    </source>
</evidence>
<dbReference type="PANTHER" id="PTHR37936">
    <property type="entry name" value="TRANSPOSASE INSC FOR INSERTION ELEMENT IS2A-RELATED"/>
    <property type="match status" value="1"/>
</dbReference>
<dbReference type="PANTHER" id="PTHR37936:SF3">
    <property type="entry name" value="TRANSPOSASE INSC FOR INSERTION ELEMENT IS2A-RELATED"/>
    <property type="match status" value="1"/>
</dbReference>
<dbReference type="AlphaFoldDB" id="A0A2S6N2A2"/>
<dbReference type="GO" id="GO:0043565">
    <property type="term" value="F:sequence-specific DNA binding"/>
    <property type="evidence" value="ECO:0007669"/>
    <property type="project" value="InterPro"/>
</dbReference>